<organism evidence="9 10">
    <name type="scientific">Candidatus Pullibacteroides excrementavium</name>
    <dbReference type="NCBI Taxonomy" id="2840905"/>
    <lineage>
        <taxon>Bacteria</taxon>
        <taxon>Pseudomonadati</taxon>
        <taxon>Bacteroidota</taxon>
        <taxon>Bacteroidia</taxon>
        <taxon>Bacteroidales</taxon>
        <taxon>Candidatus Pullibacteroides</taxon>
    </lineage>
</organism>
<dbReference type="PANTHER" id="PTHR43226">
    <property type="entry name" value="XAA-PRO AMINOPEPTIDASE 3"/>
    <property type="match status" value="1"/>
</dbReference>
<comment type="cofactor">
    <cofactor evidence="2">
        <name>Mn(2+)</name>
        <dbReference type="ChEBI" id="CHEBI:29035"/>
    </cofactor>
</comment>
<feature type="domain" description="Aminopeptidase P N-terminal" evidence="8">
    <location>
        <begin position="2"/>
        <end position="134"/>
    </location>
</feature>
<evidence type="ECO:0000256" key="3">
    <source>
        <dbReference type="ARBA" id="ARBA00008766"/>
    </source>
</evidence>
<evidence type="ECO:0000313" key="9">
    <source>
        <dbReference type="EMBL" id="MBO8431848.1"/>
    </source>
</evidence>
<dbReference type="Pfam" id="PF05195">
    <property type="entry name" value="AMP_N"/>
    <property type="match status" value="1"/>
</dbReference>
<evidence type="ECO:0000256" key="4">
    <source>
        <dbReference type="ARBA" id="ARBA00012574"/>
    </source>
</evidence>
<reference evidence="9" key="2">
    <citation type="journal article" date="2021" name="PeerJ">
        <title>Extensive microbial diversity within the chicken gut microbiome revealed by metagenomics and culture.</title>
        <authorList>
            <person name="Gilroy R."/>
            <person name="Ravi A."/>
            <person name="Getino M."/>
            <person name="Pursley I."/>
            <person name="Horton D.L."/>
            <person name="Alikhan N.F."/>
            <person name="Baker D."/>
            <person name="Gharbi K."/>
            <person name="Hall N."/>
            <person name="Watson M."/>
            <person name="Adriaenssens E.M."/>
            <person name="Foster-Nyarko E."/>
            <person name="Jarju S."/>
            <person name="Secka A."/>
            <person name="Antonio M."/>
            <person name="Oren A."/>
            <person name="Chaudhuri R.R."/>
            <person name="La Ragione R."/>
            <person name="Hildebrand F."/>
            <person name="Pallen M.J."/>
        </authorList>
    </citation>
    <scope>NUCLEOTIDE SEQUENCE</scope>
    <source>
        <strain evidence="9">2889</strain>
    </source>
</reference>
<dbReference type="Gene3D" id="3.90.230.10">
    <property type="entry name" value="Creatinase/methionine aminopeptidase superfamily"/>
    <property type="match status" value="1"/>
</dbReference>
<evidence type="ECO:0000256" key="6">
    <source>
        <dbReference type="ARBA" id="ARBA00022801"/>
    </source>
</evidence>
<dbReference type="GO" id="GO:0006508">
    <property type="term" value="P:proteolysis"/>
    <property type="evidence" value="ECO:0007669"/>
    <property type="project" value="TreeGrafter"/>
</dbReference>
<sequence length="463" mass="51957">MFDKKIYAARRAKLRQSLKGGLVFFPGNPEVPCNYAGNTYPFRQDSNFLYFFGLQKPDMYGVIDLDADKDYLYADDLTMDDIIWMGHLPSVADMAAEVGIADTAPVEELRNLLHKAALSRRRVHFVAPYNMQIAQKMSEWLSIPVAKLKDSQSVELIKAISDQRSIKGKEELAEIEIAMDIAYKMHTTAMKMCKPGAYEYQVAGAMEGIALRHHGGMSFPPIVSINGQTLHNHDHSNPLKEGRMMVADVGAEAHSNYCSDITRSTPVGGKFNARQKEIYEIVLKANMTTIETLKPGLPYRDYHIAACKVIAQGLKDLGLMKGDIEQAVMEGAHAMFMPHGLGHMMGLDVHDMENMGENLFGYDDEIKRSDQFGLSYLRLGRRLQSGFVLTVEPGIYFIPALIDMWRSKDKFTQYIDYDKVEAYKDFGGIRIEDDVLITEKGCKVLGQPIPKTVAEVEEACAKE</sequence>
<dbReference type="SMART" id="SM01011">
    <property type="entry name" value="AMP_N"/>
    <property type="match status" value="1"/>
</dbReference>
<comment type="caution">
    <text evidence="9">The sequence shown here is derived from an EMBL/GenBank/DDBJ whole genome shotgun (WGS) entry which is preliminary data.</text>
</comment>
<dbReference type="SUPFAM" id="SSF55920">
    <property type="entry name" value="Creatinase/aminopeptidase"/>
    <property type="match status" value="1"/>
</dbReference>
<dbReference type="EMBL" id="JADIMZ010000013">
    <property type="protein sequence ID" value="MBO8431848.1"/>
    <property type="molecule type" value="Genomic_DNA"/>
</dbReference>
<dbReference type="GO" id="GO:0030145">
    <property type="term" value="F:manganese ion binding"/>
    <property type="evidence" value="ECO:0007669"/>
    <property type="project" value="InterPro"/>
</dbReference>
<evidence type="ECO:0000259" key="8">
    <source>
        <dbReference type="SMART" id="SM01011"/>
    </source>
</evidence>
<dbReference type="InterPro" id="IPR029149">
    <property type="entry name" value="Creatin/AminoP/Spt16_N"/>
</dbReference>
<keyword evidence="5" id="KW-0479">Metal-binding</keyword>
<evidence type="ECO:0000256" key="5">
    <source>
        <dbReference type="ARBA" id="ARBA00022723"/>
    </source>
</evidence>
<gene>
    <name evidence="9" type="ORF">IAB08_00935</name>
</gene>
<evidence type="ECO:0000256" key="7">
    <source>
        <dbReference type="ARBA" id="ARBA00023211"/>
    </source>
</evidence>
<protein>
    <recommendedName>
        <fullName evidence="4">Xaa-Pro aminopeptidase</fullName>
        <ecNumber evidence="4">3.4.11.9</ecNumber>
    </recommendedName>
</protein>
<name>A0A9D9DSE9_9BACT</name>
<dbReference type="EC" id="3.4.11.9" evidence="4"/>
<dbReference type="AlphaFoldDB" id="A0A9D9DSE9"/>
<evidence type="ECO:0000313" key="10">
    <source>
        <dbReference type="Proteomes" id="UP000823612"/>
    </source>
</evidence>
<dbReference type="PANTHER" id="PTHR43226:SF4">
    <property type="entry name" value="XAA-PRO AMINOPEPTIDASE 3"/>
    <property type="match status" value="1"/>
</dbReference>
<evidence type="ECO:0000256" key="1">
    <source>
        <dbReference type="ARBA" id="ARBA00001424"/>
    </source>
</evidence>
<dbReference type="InterPro" id="IPR036005">
    <property type="entry name" value="Creatinase/aminopeptidase-like"/>
</dbReference>
<keyword evidence="7" id="KW-0464">Manganese</keyword>
<dbReference type="Gene3D" id="3.40.350.10">
    <property type="entry name" value="Creatinase/prolidase N-terminal domain"/>
    <property type="match status" value="1"/>
</dbReference>
<dbReference type="GO" id="GO:0005829">
    <property type="term" value="C:cytosol"/>
    <property type="evidence" value="ECO:0007669"/>
    <property type="project" value="TreeGrafter"/>
</dbReference>
<accession>A0A9D9DSE9</accession>
<dbReference type="InterPro" id="IPR000994">
    <property type="entry name" value="Pept_M24"/>
</dbReference>
<dbReference type="Pfam" id="PF00557">
    <property type="entry name" value="Peptidase_M24"/>
    <property type="match status" value="1"/>
</dbReference>
<dbReference type="InterPro" id="IPR052433">
    <property type="entry name" value="X-Pro_dipept-like"/>
</dbReference>
<comment type="catalytic activity">
    <reaction evidence="1">
        <text>Release of any N-terminal amino acid, including proline, that is linked to proline, even from a dipeptide or tripeptide.</text>
        <dbReference type="EC" id="3.4.11.9"/>
    </reaction>
</comment>
<dbReference type="Proteomes" id="UP000823612">
    <property type="component" value="Unassembled WGS sequence"/>
</dbReference>
<keyword evidence="6" id="KW-0378">Hydrolase</keyword>
<dbReference type="CDD" id="cd01087">
    <property type="entry name" value="Prolidase"/>
    <property type="match status" value="1"/>
</dbReference>
<reference evidence="9" key="1">
    <citation type="submission" date="2020-10" db="EMBL/GenBank/DDBJ databases">
        <authorList>
            <person name="Gilroy R."/>
        </authorList>
    </citation>
    <scope>NUCLEOTIDE SEQUENCE</scope>
    <source>
        <strain evidence="9">2889</strain>
    </source>
</reference>
<keyword evidence="9" id="KW-0645">Protease</keyword>
<comment type="similarity">
    <text evidence="3">Belongs to the peptidase M24B family.</text>
</comment>
<keyword evidence="9" id="KW-0031">Aminopeptidase</keyword>
<dbReference type="InterPro" id="IPR007865">
    <property type="entry name" value="Aminopep_P_N"/>
</dbReference>
<dbReference type="GO" id="GO:0070006">
    <property type="term" value="F:metalloaminopeptidase activity"/>
    <property type="evidence" value="ECO:0007669"/>
    <property type="project" value="InterPro"/>
</dbReference>
<proteinExistence type="inferred from homology"/>
<dbReference type="SUPFAM" id="SSF53092">
    <property type="entry name" value="Creatinase/prolidase N-terminal domain"/>
    <property type="match status" value="1"/>
</dbReference>
<evidence type="ECO:0000256" key="2">
    <source>
        <dbReference type="ARBA" id="ARBA00001936"/>
    </source>
</evidence>